<sequence length="64" mass="7090">MPELKEIQRYKGCHFYPVFNLEFSKTLKAGHGGGVIILCTADVALSVGSNKIAKGHRLPEKNYN</sequence>
<protein>
    <submittedName>
        <fullName evidence="1">Uncharacterized protein</fullName>
    </submittedName>
</protein>
<keyword evidence="2" id="KW-1185">Reference proteome</keyword>
<comment type="caution">
    <text evidence="1">The sequence shown here is derived from an EMBL/GenBank/DDBJ whole genome shotgun (WGS) entry which is preliminary data.</text>
</comment>
<dbReference type="EMBL" id="RJVU01035834">
    <property type="protein sequence ID" value="ROL47341.1"/>
    <property type="molecule type" value="Genomic_DNA"/>
</dbReference>
<organism evidence="1 2">
    <name type="scientific">Anabarilius grahami</name>
    <name type="common">Kanglang fish</name>
    <name type="synonym">Barilius grahami</name>
    <dbReference type="NCBI Taxonomy" id="495550"/>
    <lineage>
        <taxon>Eukaryota</taxon>
        <taxon>Metazoa</taxon>
        <taxon>Chordata</taxon>
        <taxon>Craniata</taxon>
        <taxon>Vertebrata</taxon>
        <taxon>Euteleostomi</taxon>
        <taxon>Actinopterygii</taxon>
        <taxon>Neopterygii</taxon>
        <taxon>Teleostei</taxon>
        <taxon>Ostariophysi</taxon>
        <taxon>Cypriniformes</taxon>
        <taxon>Xenocyprididae</taxon>
        <taxon>Xenocypridinae</taxon>
        <taxon>Xenocypridinae incertae sedis</taxon>
        <taxon>Anabarilius</taxon>
    </lineage>
</organism>
<reference evidence="1 2" key="1">
    <citation type="submission" date="2018-10" db="EMBL/GenBank/DDBJ databases">
        <title>Genome assembly for a Yunnan-Guizhou Plateau 3E fish, Anabarilius grahami (Regan), and its evolutionary and genetic applications.</title>
        <authorList>
            <person name="Jiang W."/>
        </authorList>
    </citation>
    <scope>NUCLEOTIDE SEQUENCE [LARGE SCALE GENOMIC DNA]</scope>
    <source>
        <strain evidence="1">AG-KIZ</strain>
        <tissue evidence="1">Muscle</tissue>
    </source>
</reference>
<evidence type="ECO:0000313" key="2">
    <source>
        <dbReference type="Proteomes" id="UP000281406"/>
    </source>
</evidence>
<proteinExistence type="predicted"/>
<dbReference type="Proteomes" id="UP000281406">
    <property type="component" value="Unassembled WGS sequence"/>
</dbReference>
<evidence type="ECO:0000313" key="1">
    <source>
        <dbReference type="EMBL" id="ROL47341.1"/>
    </source>
</evidence>
<gene>
    <name evidence="1" type="ORF">DPX16_16929</name>
</gene>
<name>A0A3N0YN77_ANAGA</name>
<dbReference type="AlphaFoldDB" id="A0A3N0YN77"/>
<accession>A0A3N0YN77</accession>